<dbReference type="InterPro" id="IPR020457">
    <property type="entry name" value="Znf_B-box_chordata"/>
</dbReference>
<evidence type="ECO:0000256" key="1">
    <source>
        <dbReference type="ARBA" id="ARBA00000900"/>
    </source>
</evidence>
<dbReference type="Pfam" id="PF15227">
    <property type="entry name" value="zf-C3HC4_4"/>
    <property type="match status" value="1"/>
</dbReference>
<keyword evidence="13" id="KW-0862">Zinc</keyword>
<evidence type="ECO:0000259" key="18">
    <source>
        <dbReference type="PROSITE" id="PS50089"/>
    </source>
</evidence>
<dbReference type="Pfam" id="PF13765">
    <property type="entry name" value="PRY"/>
    <property type="match status" value="1"/>
</dbReference>
<evidence type="ECO:0000259" key="19">
    <source>
        <dbReference type="PROSITE" id="PS50119"/>
    </source>
</evidence>
<evidence type="ECO:0000256" key="12">
    <source>
        <dbReference type="ARBA" id="ARBA00022786"/>
    </source>
</evidence>
<dbReference type="KEGG" id="emc:129328294"/>
<dbReference type="GO" id="GO:0008270">
    <property type="term" value="F:zinc ion binding"/>
    <property type="evidence" value="ECO:0007669"/>
    <property type="project" value="UniProtKB-KW"/>
</dbReference>
<dbReference type="PROSITE" id="PS50188">
    <property type="entry name" value="B302_SPRY"/>
    <property type="match status" value="1"/>
</dbReference>
<gene>
    <name evidence="22" type="primary">LOC129328294</name>
</gene>
<dbReference type="SMART" id="SM00449">
    <property type="entry name" value="SPRY"/>
    <property type="match status" value="1"/>
</dbReference>
<dbReference type="SMART" id="SM00184">
    <property type="entry name" value="RING"/>
    <property type="match status" value="1"/>
</dbReference>
<comment type="catalytic activity">
    <reaction evidence="1">
        <text>S-ubiquitinyl-[E2 ubiquitin-conjugating enzyme]-L-cysteine + [acceptor protein]-L-lysine = [E2 ubiquitin-conjugating enzyme]-L-cysteine + N(6)-ubiquitinyl-[acceptor protein]-L-lysine.</text>
        <dbReference type="EC" id="2.3.2.27"/>
    </reaction>
</comment>
<dbReference type="InterPro" id="IPR013320">
    <property type="entry name" value="ConA-like_dom_sf"/>
</dbReference>
<dbReference type="InterPro" id="IPR003879">
    <property type="entry name" value="Butyrophylin_SPRY"/>
</dbReference>
<comment type="function">
    <text evidence="15">Neurotoxin that produces dose-dependent hypolocomotion and hyperalgesia in mice. May directly act on the central nervous system, as it is 6500-fold more potent when administered intracerebroventricularly than intraperitoneal.</text>
</comment>
<dbReference type="InterPro" id="IPR050143">
    <property type="entry name" value="TRIM/RBCC"/>
</dbReference>
<dbReference type="Gene3D" id="2.60.120.920">
    <property type="match status" value="1"/>
</dbReference>
<dbReference type="InterPro" id="IPR006574">
    <property type="entry name" value="PRY"/>
</dbReference>
<dbReference type="InterPro" id="IPR017907">
    <property type="entry name" value="Znf_RING_CS"/>
</dbReference>
<evidence type="ECO:0000256" key="15">
    <source>
        <dbReference type="ARBA" id="ARBA00034460"/>
    </source>
</evidence>
<dbReference type="AlphaFoldDB" id="A0AA97J8Z0"/>
<dbReference type="SMART" id="SM00336">
    <property type="entry name" value="BBOX"/>
    <property type="match status" value="1"/>
</dbReference>
<evidence type="ECO:0000256" key="10">
    <source>
        <dbReference type="ARBA" id="ARBA00022723"/>
    </source>
</evidence>
<keyword evidence="9" id="KW-0800">Toxin</keyword>
<dbReference type="PANTHER" id="PTHR24103">
    <property type="entry name" value="E3 UBIQUITIN-PROTEIN LIGASE TRIM"/>
    <property type="match status" value="1"/>
</dbReference>
<comment type="similarity">
    <text evidence="4">Belongs to the TRIM/RBCC family.</text>
</comment>
<keyword evidence="9" id="KW-0528">Neurotoxin</keyword>
<organism evidence="21 22">
    <name type="scientific">Eublepharis macularius</name>
    <name type="common">Leopard gecko</name>
    <name type="synonym">Cyrtodactylus macularius</name>
    <dbReference type="NCBI Taxonomy" id="481883"/>
    <lineage>
        <taxon>Eukaryota</taxon>
        <taxon>Metazoa</taxon>
        <taxon>Chordata</taxon>
        <taxon>Craniata</taxon>
        <taxon>Vertebrata</taxon>
        <taxon>Euteleostomi</taxon>
        <taxon>Lepidosauria</taxon>
        <taxon>Squamata</taxon>
        <taxon>Bifurcata</taxon>
        <taxon>Gekkota</taxon>
        <taxon>Eublepharidae</taxon>
        <taxon>Eublepharinae</taxon>
        <taxon>Eublepharis</taxon>
    </lineage>
</organism>
<sequence length="469" mass="54426">MAAQSSRKRLRDEVTCAICLDFFSDPVSLDCGHNFCRSCITPSRAKAPAACPQCREAIRPKNWQPNRLLANVVQIAKELEREAERCCEKHQEPLKLFCKDDKALICVVCDRSREHRDHAVAPVEEAAEEYKGHICSCLENLRREREKILAYKTDSEEECQDLLKRTEAEKQKMVAEFRELRQFLEERENFLLAEVKNIEEEFVKNKEEHLARISKELSSLDDIIQELEGKRQLIASELLQDASSIRQRCEQKQMSENLVVFPLKLKWKVWAFCEISPILENVMKKFKGTLPYENRPHKENVTLDPGSAHPLLLISNDRKCLTLGDKKQDLPADSRRFVDYLCVRGESYFMSQMCYWDVEVGKEEGWAVGICGFSIVIKKDEYLGPKTRVWAIGKWNGKYRAVIHPHNPPLSLSGEPRRIRVILSCMGQKVSFFDADTAALLYSCRLLTLFPMYQPFFWLWKKSQLRICP</sequence>
<evidence type="ECO:0000256" key="2">
    <source>
        <dbReference type="ARBA" id="ARBA00004496"/>
    </source>
</evidence>
<name>A0AA97J8Z0_EUBMA</name>
<dbReference type="InterPro" id="IPR000315">
    <property type="entry name" value="Znf_B-box"/>
</dbReference>
<dbReference type="InterPro" id="IPR001870">
    <property type="entry name" value="B30.2/SPRY"/>
</dbReference>
<dbReference type="PROSITE" id="PS50119">
    <property type="entry name" value="ZF_BBOX"/>
    <property type="match status" value="1"/>
</dbReference>
<comment type="pathway">
    <text evidence="3">Protein modification; protein ubiquitination.</text>
</comment>
<evidence type="ECO:0000256" key="14">
    <source>
        <dbReference type="ARBA" id="ARBA00023054"/>
    </source>
</evidence>
<dbReference type="Pfam" id="PF00643">
    <property type="entry name" value="zf-B_box"/>
    <property type="match status" value="1"/>
</dbReference>
<evidence type="ECO:0000256" key="17">
    <source>
        <dbReference type="SAM" id="Coils"/>
    </source>
</evidence>
<dbReference type="InterPro" id="IPR043136">
    <property type="entry name" value="B30.2/SPRY_sf"/>
</dbReference>
<proteinExistence type="inferred from homology"/>
<dbReference type="InterPro" id="IPR003877">
    <property type="entry name" value="SPRY_dom"/>
</dbReference>
<dbReference type="Proteomes" id="UP001190640">
    <property type="component" value="Chromosome 4"/>
</dbReference>
<feature type="coiled-coil region" evidence="17">
    <location>
        <begin position="138"/>
        <end position="230"/>
    </location>
</feature>
<evidence type="ECO:0000256" key="8">
    <source>
        <dbReference type="ARBA" id="ARBA00022679"/>
    </source>
</evidence>
<dbReference type="Gene3D" id="3.30.160.60">
    <property type="entry name" value="Classic Zinc Finger"/>
    <property type="match status" value="1"/>
</dbReference>
<protein>
    <recommendedName>
        <fullName evidence="6">RING-type E3 ubiquitin transferase</fullName>
        <ecNumber evidence="6">2.3.2.27</ecNumber>
    </recommendedName>
</protein>
<dbReference type="PRINTS" id="PR01406">
    <property type="entry name" value="BBOXZNFINGER"/>
</dbReference>
<feature type="domain" description="RING-type" evidence="18">
    <location>
        <begin position="16"/>
        <end position="55"/>
    </location>
</feature>
<dbReference type="SUPFAM" id="SSF49899">
    <property type="entry name" value="Concanavalin A-like lectins/glucanases"/>
    <property type="match status" value="1"/>
</dbReference>
<dbReference type="SUPFAM" id="SSF57850">
    <property type="entry name" value="RING/U-box"/>
    <property type="match status" value="1"/>
</dbReference>
<dbReference type="CDD" id="cd19762">
    <property type="entry name" value="Bbox2_TRIM7-like"/>
    <property type="match status" value="1"/>
</dbReference>
<keyword evidence="14 17" id="KW-0175">Coiled coil</keyword>
<reference evidence="22" key="1">
    <citation type="submission" date="2025-08" db="UniProtKB">
        <authorList>
            <consortium name="RefSeq"/>
        </authorList>
    </citation>
    <scope>IDENTIFICATION</scope>
    <source>
        <tissue evidence="22">Blood</tissue>
    </source>
</reference>
<feature type="domain" description="B box-type" evidence="19">
    <location>
        <begin position="82"/>
        <end position="123"/>
    </location>
</feature>
<dbReference type="PROSITE" id="PS50089">
    <property type="entry name" value="ZF_RING_2"/>
    <property type="match status" value="1"/>
</dbReference>
<feature type="domain" description="B30.2/SPRY" evidence="20">
    <location>
        <begin position="281"/>
        <end position="469"/>
    </location>
</feature>
<evidence type="ECO:0000256" key="7">
    <source>
        <dbReference type="ARBA" id="ARBA00022490"/>
    </source>
</evidence>
<evidence type="ECO:0000313" key="21">
    <source>
        <dbReference type="Proteomes" id="UP001190640"/>
    </source>
</evidence>
<evidence type="ECO:0000256" key="5">
    <source>
        <dbReference type="ARBA" id="ARBA00009651"/>
    </source>
</evidence>
<evidence type="ECO:0000256" key="4">
    <source>
        <dbReference type="ARBA" id="ARBA00008518"/>
    </source>
</evidence>
<keyword evidence="21" id="KW-1185">Reference proteome</keyword>
<keyword evidence="12" id="KW-0833">Ubl conjugation pathway</keyword>
<dbReference type="Pfam" id="PF00622">
    <property type="entry name" value="SPRY"/>
    <property type="match status" value="1"/>
</dbReference>
<dbReference type="InterPro" id="IPR013083">
    <property type="entry name" value="Znf_RING/FYVE/PHD"/>
</dbReference>
<evidence type="ECO:0000259" key="20">
    <source>
        <dbReference type="PROSITE" id="PS50188"/>
    </source>
</evidence>
<dbReference type="InterPro" id="IPR001841">
    <property type="entry name" value="Znf_RING"/>
</dbReference>
<comment type="similarity">
    <text evidence="5">Belongs to the ohanin/vespryn family.</text>
</comment>
<keyword evidence="7" id="KW-0963">Cytoplasm</keyword>
<dbReference type="PROSITE" id="PS00518">
    <property type="entry name" value="ZF_RING_1"/>
    <property type="match status" value="1"/>
</dbReference>
<keyword evidence="11 16" id="KW-0863">Zinc-finger</keyword>
<keyword evidence="10" id="KW-0479">Metal-binding</keyword>
<evidence type="ECO:0000256" key="9">
    <source>
        <dbReference type="ARBA" id="ARBA00022699"/>
    </source>
</evidence>
<evidence type="ECO:0000256" key="16">
    <source>
        <dbReference type="PROSITE-ProRule" id="PRU00024"/>
    </source>
</evidence>
<evidence type="ECO:0000313" key="22">
    <source>
        <dbReference type="RefSeq" id="XP_054833234.1"/>
    </source>
</evidence>
<dbReference type="RefSeq" id="XP_054833234.1">
    <property type="nucleotide sequence ID" value="XM_054977259.1"/>
</dbReference>
<evidence type="ECO:0000256" key="11">
    <source>
        <dbReference type="ARBA" id="ARBA00022771"/>
    </source>
</evidence>
<dbReference type="GeneID" id="129328294"/>
<dbReference type="SUPFAM" id="SSF57845">
    <property type="entry name" value="B-box zinc-binding domain"/>
    <property type="match status" value="1"/>
</dbReference>
<evidence type="ECO:0000256" key="13">
    <source>
        <dbReference type="ARBA" id="ARBA00022833"/>
    </source>
</evidence>
<accession>A0AA97J8Z0</accession>
<keyword evidence="8" id="KW-0808">Transferase</keyword>
<evidence type="ECO:0000256" key="3">
    <source>
        <dbReference type="ARBA" id="ARBA00004906"/>
    </source>
</evidence>
<dbReference type="GO" id="GO:0061630">
    <property type="term" value="F:ubiquitin protein ligase activity"/>
    <property type="evidence" value="ECO:0007669"/>
    <property type="project" value="UniProtKB-EC"/>
</dbReference>
<dbReference type="GO" id="GO:0005737">
    <property type="term" value="C:cytoplasm"/>
    <property type="evidence" value="ECO:0007669"/>
    <property type="project" value="UniProtKB-SubCell"/>
</dbReference>
<dbReference type="Gene3D" id="3.30.40.10">
    <property type="entry name" value="Zinc/RING finger domain, C3HC4 (zinc finger)"/>
    <property type="match status" value="1"/>
</dbReference>
<dbReference type="PRINTS" id="PR01407">
    <property type="entry name" value="BUTYPHLNCDUF"/>
</dbReference>
<dbReference type="EC" id="2.3.2.27" evidence="6"/>
<comment type="subcellular location">
    <subcellularLocation>
        <location evidence="2">Cytoplasm</location>
    </subcellularLocation>
</comment>
<dbReference type="SMART" id="SM00589">
    <property type="entry name" value="PRY"/>
    <property type="match status" value="1"/>
</dbReference>
<evidence type="ECO:0000256" key="6">
    <source>
        <dbReference type="ARBA" id="ARBA00012483"/>
    </source>
</evidence>